<evidence type="ECO:0000256" key="3">
    <source>
        <dbReference type="ARBA" id="ARBA00022475"/>
    </source>
</evidence>
<keyword evidence="24" id="KW-1185">Reference proteome</keyword>
<dbReference type="GO" id="GO:0051301">
    <property type="term" value="P:cell division"/>
    <property type="evidence" value="ECO:0007669"/>
    <property type="project" value="UniProtKB-KW"/>
</dbReference>
<evidence type="ECO:0000256" key="16">
    <source>
        <dbReference type="ARBA" id="ARBA00038053"/>
    </source>
</evidence>
<keyword evidence="11 22" id="KW-0472">Membrane</keyword>
<keyword evidence="7 22" id="KW-0812">Transmembrane</keyword>
<comment type="function">
    <text evidence="21">Peptidoglycan polymerase that is essential for cell division.</text>
</comment>
<dbReference type="GO" id="GO:0009252">
    <property type="term" value="P:peptidoglycan biosynthetic process"/>
    <property type="evidence" value="ECO:0007669"/>
    <property type="project" value="UniProtKB-KW"/>
</dbReference>
<dbReference type="GO" id="GO:0015648">
    <property type="term" value="F:lipid-linked peptidoglycan transporter activity"/>
    <property type="evidence" value="ECO:0007669"/>
    <property type="project" value="TreeGrafter"/>
</dbReference>
<comment type="caution">
    <text evidence="23">The sequence shown here is derived from an EMBL/GenBank/DDBJ whole genome shotgun (WGS) entry which is preliminary data.</text>
</comment>
<evidence type="ECO:0000256" key="2">
    <source>
        <dbReference type="ARBA" id="ARBA00004752"/>
    </source>
</evidence>
<keyword evidence="13" id="KW-0961">Cell wall biogenesis/degradation</keyword>
<feature type="transmembrane region" description="Helical" evidence="22">
    <location>
        <begin position="281"/>
        <end position="308"/>
    </location>
</feature>
<dbReference type="NCBIfam" id="TIGR02614">
    <property type="entry name" value="ftsW"/>
    <property type="match status" value="1"/>
</dbReference>
<dbReference type="PANTHER" id="PTHR30474:SF2">
    <property type="entry name" value="PEPTIDOGLYCAN GLYCOSYLTRANSFERASE FTSW-RELATED"/>
    <property type="match status" value="1"/>
</dbReference>
<comment type="catalytic activity">
    <reaction evidence="20">
        <text>[GlcNAc-(1-&gt;4)-Mur2Ac(oyl-L-Ala-gamma-D-Glu-L-Lys-D-Ala-D-Ala)](n)-di-trans,octa-cis-undecaprenyl diphosphate + beta-D-GlcNAc-(1-&gt;4)-Mur2Ac(oyl-L-Ala-gamma-D-Glu-L-Lys-D-Ala-D-Ala)-di-trans,octa-cis-undecaprenyl diphosphate = [GlcNAc-(1-&gt;4)-Mur2Ac(oyl-L-Ala-gamma-D-Glu-L-Lys-D-Ala-D-Ala)](n+1)-di-trans,octa-cis-undecaprenyl diphosphate + di-trans,octa-cis-undecaprenyl diphosphate + H(+)</text>
        <dbReference type="Rhea" id="RHEA:23708"/>
        <dbReference type="Rhea" id="RHEA-COMP:9602"/>
        <dbReference type="Rhea" id="RHEA-COMP:9603"/>
        <dbReference type="ChEBI" id="CHEBI:15378"/>
        <dbReference type="ChEBI" id="CHEBI:58405"/>
        <dbReference type="ChEBI" id="CHEBI:60033"/>
        <dbReference type="ChEBI" id="CHEBI:78435"/>
        <dbReference type="EC" id="2.4.99.28"/>
    </reaction>
</comment>
<comment type="similarity">
    <text evidence="16">Belongs to the SEDS family. FtsW subfamily.</text>
</comment>
<feature type="transmembrane region" description="Helical" evidence="22">
    <location>
        <begin position="314"/>
        <end position="335"/>
    </location>
</feature>
<keyword evidence="8" id="KW-0133">Cell shape</keyword>
<feature type="transmembrane region" description="Helical" evidence="22">
    <location>
        <begin position="20"/>
        <end position="42"/>
    </location>
</feature>
<evidence type="ECO:0000256" key="5">
    <source>
        <dbReference type="ARBA" id="ARBA00022676"/>
    </source>
</evidence>
<keyword evidence="12" id="KW-0131">Cell cycle</keyword>
<evidence type="ECO:0000256" key="19">
    <source>
        <dbReference type="ARBA" id="ARBA00044770"/>
    </source>
</evidence>
<comment type="subcellular location">
    <subcellularLocation>
        <location evidence="1">Cell membrane</location>
        <topology evidence="1">Multi-pass membrane protein</topology>
    </subcellularLocation>
</comment>
<keyword evidence="5" id="KW-0328">Glycosyltransferase</keyword>
<evidence type="ECO:0000256" key="11">
    <source>
        <dbReference type="ARBA" id="ARBA00023136"/>
    </source>
</evidence>
<accession>A0A923L7E5</accession>
<evidence type="ECO:0000256" key="10">
    <source>
        <dbReference type="ARBA" id="ARBA00022989"/>
    </source>
</evidence>
<feature type="transmembrane region" description="Helical" evidence="22">
    <location>
        <begin position="115"/>
        <end position="133"/>
    </location>
</feature>
<dbReference type="InterPro" id="IPR001182">
    <property type="entry name" value="FtsW/RodA"/>
</dbReference>
<feature type="transmembrane region" description="Helical" evidence="22">
    <location>
        <begin position="79"/>
        <end position="103"/>
    </location>
</feature>
<feature type="transmembrane region" description="Helical" evidence="22">
    <location>
        <begin position="163"/>
        <end position="183"/>
    </location>
</feature>
<keyword evidence="4" id="KW-0132">Cell division</keyword>
<comment type="pathway">
    <text evidence="2">Cell wall biogenesis; peptidoglycan biosynthesis.</text>
</comment>
<organism evidence="23 24">
    <name type="scientific">Ornithinibacillus hominis</name>
    <dbReference type="NCBI Taxonomy" id="2763055"/>
    <lineage>
        <taxon>Bacteria</taxon>
        <taxon>Bacillati</taxon>
        <taxon>Bacillota</taxon>
        <taxon>Bacilli</taxon>
        <taxon>Bacillales</taxon>
        <taxon>Bacillaceae</taxon>
        <taxon>Ornithinibacillus</taxon>
    </lineage>
</organism>
<dbReference type="GO" id="GO:0008955">
    <property type="term" value="F:peptidoglycan glycosyltransferase activity"/>
    <property type="evidence" value="ECO:0007669"/>
    <property type="project" value="UniProtKB-EC"/>
</dbReference>
<dbReference type="Pfam" id="PF01098">
    <property type="entry name" value="FTSW_RODA_SPOVE"/>
    <property type="match status" value="1"/>
</dbReference>
<proteinExistence type="inferred from homology"/>
<dbReference type="Proteomes" id="UP000637359">
    <property type="component" value="Unassembled WGS sequence"/>
</dbReference>
<evidence type="ECO:0000256" key="20">
    <source>
        <dbReference type="ARBA" id="ARBA00049902"/>
    </source>
</evidence>
<keyword evidence="10 22" id="KW-1133">Transmembrane helix</keyword>
<keyword evidence="9" id="KW-0573">Peptidoglycan synthesis</keyword>
<evidence type="ECO:0000256" key="1">
    <source>
        <dbReference type="ARBA" id="ARBA00004651"/>
    </source>
</evidence>
<evidence type="ECO:0000256" key="17">
    <source>
        <dbReference type="ARBA" id="ARBA00041185"/>
    </source>
</evidence>
<dbReference type="GO" id="GO:0071555">
    <property type="term" value="P:cell wall organization"/>
    <property type="evidence" value="ECO:0007669"/>
    <property type="project" value="UniProtKB-KW"/>
</dbReference>
<evidence type="ECO:0000256" key="4">
    <source>
        <dbReference type="ARBA" id="ARBA00022618"/>
    </source>
</evidence>
<evidence type="ECO:0000256" key="12">
    <source>
        <dbReference type="ARBA" id="ARBA00023306"/>
    </source>
</evidence>
<dbReference type="AlphaFoldDB" id="A0A923L7E5"/>
<evidence type="ECO:0000256" key="8">
    <source>
        <dbReference type="ARBA" id="ARBA00022960"/>
    </source>
</evidence>
<dbReference type="GO" id="GO:0032153">
    <property type="term" value="C:cell division site"/>
    <property type="evidence" value="ECO:0007669"/>
    <property type="project" value="TreeGrafter"/>
</dbReference>
<evidence type="ECO:0000256" key="9">
    <source>
        <dbReference type="ARBA" id="ARBA00022984"/>
    </source>
</evidence>
<dbReference type="InterPro" id="IPR013437">
    <property type="entry name" value="FtsW"/>
</dbReference>
<dbReference type="InterPro" id="IPR018365">
    <property type="entry name" value="Cell_cycle_FtsW-rel_CS"/>
</dbReference>
<evidence type="ECO:0000256" key="14">
    <source>
        <dbReference type="ARBA" id="ARBA00032370"/>
    </source>
</evidence>
<keyword evidence="6" id="KW-0808">Transferase</keyword>
<name>A0A923L7E5_9BACI</name>
<evidence type="ECO:0000256" key="18">
    <source>
        <dbReference type="ARBA" id="ARBA00041418"/>
    </source>
</evidence>
<protein>
    <recommendedName>
        <fullName evidence="17">Probable peptidoglycan glycosyltransferase FtsW</fullName>
        <ecNumber evidence="19">2.4.99.28</ecNumber>
    </recommendedName>
    <alternativeName>
        <fullName evidence="18">Cell division protein FtsW</fullName>
    </alternativeName>
    <alternativeName>
        <fullName evidence="15">Cell wall polymerase</fullName>
    </alternativeName>
    <alternativeName>
        <fullName evidence="14">Peptidoglycan polymerase</fullName>
    </alternativeName>
</protein>
<evidence type="ECO:0000313" key="23">
    <source>
        <dbReference type="EMBL" id="MBC5637814.1"/>
    </source>
</evidence>
<dbReference type="EC" id="2.4.99.28" evidence="19"/>
<dbReference type="GO" id="GO:0008360">
    <property type="term" value="P:regulation of cell shape"/>
    <property type="evidence" value="ECO:0007669"/>
    <property type="project" value="UniProtKB-KW"/>
</dbReference>
<evidence type="ECO:0000256" key="15">
    <source>
        <dbReference type="ARBA" id="ARBA00033270"/>
    </source>
</evidence>
<evidence type="ECO:0000256" key="13">
    <source>
        <dbReference type="ARBA" id="ARBA00023316"/>
    </source>
</evidence>
<evidence type="ECO:0000256" key="7">
    <source>
        <dbReference type="ARBA" id="ARBA00022692"/>
    </source>
</evidence>
<dbReference type="PANTHER" id="PTHR30474">
    <property type="entry name" value="CELL CYCLE PROTEIN"/>
    <property type="match status" value="1"/>
</dbReference>
<keyword evidence="3" id="KW-1003">Cell membrane</keyword>
<gene>
    <name evidence="23" type="primary">ftsW</name>
    <name evidence="23" type="ORF">H8S33_13445</name>
</gene>
<evidence type="ECO:0000256" key="6">
    <source>
        <dbReference type="ARBA" id="ARBA00022679"/>
    </source>
</evidence>
<dbReference type="GO" id="GO:0005886">
    <property type="term" value="C:plasma membrane"/>
    <property type="evidence" value="ECO:0007669"/>
    <property type="project" value="UniProtKB-SubCell"/>
</dbReference>
<dbReference type="PROSITE" id="PS00428">
    <property type="entry name" value="FTSW_RODA_SPOVE"/>
    <property type="match status" value="1"/>
</dbReference>
<evidence type="ECO:0000256" key="21">
    <source>
        <dbReference type="ARBA" id="ARBA00049966"/>
    </source>
</evidence>
<reference evidence="23" key="1">
    <citation type="submission" date="2020-08" db="EMBL/GenBank/DDBJ databases">
        <title>Genome public.</title>
        <authorList>
            <person name="Liu C."/>
            <person name="Sun Q."/>
        </authorList>
    </citation>
    <scope>NUCLEOTIDE SEQUENCE</scope>
    <source>
        <strain evidence="23">BX22</strain>
    </source>
</reference>
<sequence length="365" mass="40627">MVYSASFPYAALRFENPEYYLYRQLFWAGIGFILMLIAIVIPYKAYGKLSAIFTLATILLLILVLVPHIGVERNFSQRWISLGGILLQPVEFTKLSMLIYFAYFYSRKEDQFDNFKNSVLPPLIMIAIVFGLLLAQPDLGSATLILFSCCLILFFTEIRLHHLLLLIGGAVVSFAAFAIMSPYRLQRITSFLDPFADIQGAGYQLINSYISIHSGGLTGLGLGQSIQKLGYLPEAHTDFIMSIITEELGFIGVLLVISFYLFFFIKGLLISKRAPNSFGRLLAIGITLQIIMQMFINLGAILGLLPITGITLPFISYGGSSLLISMISVGILLNISSWSKQESTQQVTNSGQRLFKGERSMISPY</sequence>
<feature type="transmembrane region" description="Helical" evidence="22">
    <location>
        <begin position="248"/>
        <end position="269"/>
    </location>
</feature>
<evidence type="ECO:0000313" key="24">
    <source>
        <dbReference type="Proteomes" id="UP000637359"/>
    </source>
</evidence>
<evidence type="ECO:0000256" key="22">
    <source>
        <dbReference type="SAM" id="Phobius"/>
    </source>
</evidence>
<dbReference type="EMBL" id="JACOOL010000010">
    <property type="protein sequence ID" value="MBC5637814.1"/>
    <property type="molecule type" value="Genomic_DNA"/>
</dbReference>
<feature type="transmembrane region" description="Helical" evidence="22">
    <location>
        <begin position="139"/>
        <end position="156"/>
    </location>
</feature>
<feature type="transmembrane region" description="Helical" evidence="22">
    <location>
        <begin position="49"/>
        <end position="67"/>
    </location>
</feature>